<dbReference type="InterPro" id="IPR011990">
    <property type="entry name" value="TPR-like_helical_dom_sf"/>
</dbReference>
<dbReference type="PANTHER" id="PTHR47691:SF3">
    <property type="entry name" value="HTH-TYPE TRANSCRIPTIONAL REGULATOR RV0890C-RELATED"/>
    <property type="match status" value="1"/>
</dbReference>
<feature type="region of interest" description="Disordered" evidence="4">
    <location>
        <begin position="372"/>
        <end position="403"/>
    </location>
</feature>
<evidence type="ECO:0000256" key="2">
    <source>
        <dbReference type="ARBA" id="ARBA00022840"/>
    </source>
</evidence>
<dbReference type="Gene3D" id="1.10.510.10">
    <property type="entry name" value="Transferase(Phosphotransferase) domain 1"/>
    <property type="match status" value="1"/>
</dbReference>
<dbReference type="SMART" id="SM00220">
    <property type="entry name" value="S_TKc"/>
    <property type="match status" value="1"/>
</dbReference>
<keyword evidence="2 3" id="KW-0067">ATP-binding</keyword>
<dbReference type="Gene3D" id="3.30.200.20">
    <property type="entry name" value="Phosphorylase Kinase, domain 1"/>
    <property type="match status" value="1"/>
</dbReference>
<sequence>MSWRSASWRSGAERGVRSQAEAAEESRAGELLVRPVLRLACRGPGRSPTIHRDVIDTRLGGRYHLVRQIGQGGMGRVYEGRHVATGRRIAVKVITAADAAAFGRLEVEARAAGAIESQHIAQVLDVGIDEATGAAYIVMELLEGEDLSLVLCRLGCLPLQLCLRIAVQTCRGLARAHAAGVVHRDIKPANLFLAERDGGELAVKILDFGIAKLRPSPFAQQDAVTLTRTGSMLGTPLYMSPEQVRGQQTLDLRTDLWSLGVVLYEALTGKPPHQRDAVGEVVVAICTAKPPPVDKVAPWVPPGVAAVVARALEIDPKDRFQRAEEMLAALLALLPDDPSIRRSMLVPAEGSVPMSQAHPAAPTVFVASHATGDLPGGTEGATVEVRPPPFPTRTSQRDDLPSPLTSFIGREAEIVEAKRLLQAGRLVSLVGPGGTGKTRLSIQVASELRSSFEDGAVFVDLSSVLEADAILGAIAAGVGVREEPGQALSATMLRQLRPRRLLLVLDNCEHLVGACAELVEEMLLGCPGLRLLVTSRESLALEGEMILALAPLPIPEADHDLGDVARSEAVQLFVERGRSAQAGFRLTAEVAPAVAHICRTLDGIPLAIELAAARLRGLTAEQIAARIEDRFGLLDSIRRTASRRQRTLRALIDWSHELLTDRERAALRRLSVFQGGWVPSAAEAVCTFEGDPLELQPAQVTDLVAQLVGKSLVVAVDRSGSGRYRLLDTIRQYALEKLEESGEAPAVRARHFACYLRLAEEAESKLRTAEQLELLRRLDVEHDNLRAALDGFVEGGAPAGGGDAPRGWLEPEAALRLATALGRYWFLRGHHAEGSARLERLVRQATAAPAAIRGRALSMLLVLLPGSRPGKVTPEEALAACRAGGEGFWISLALLGMAEQALLKGDHATALSALEEGAVHARATGDAWIIARLLGERGRVHRSRLEFEQAVTPLREGLALARQTGDRWLIGILLHALGLTWCFQGEYEAAAALLEESLSLQRVLGSRVSIAETLSTLGGAFQYLGRHGQAATCFEETLSLARALGNEELAARAWLNLADNALVQGDLASARVSLREGFARWQEIVRKELLAWGLLGLAELAWREGRPADAMRFFGAELALEQAYAIGLHPASRARFERILDGLRTSLSEEGERVLELGRALRLEESLREAIAYLTA</sequence>
<dbReference type="Pfam" id="PF00069">
    <property type="entry name" value="Pkinase"/>
    <property type="match status" value="1"/>
</dbReference>
<dbReference type="InterPro" id="IPR000719">
    <property type="entry name" value="Prot_kinase_dom"/>
</dbReference>
<evidence type="ECO:0000259" key="5">
    <source>
        <dbReference type="PROSITE" id="PS50011"/>
    </source>
</evidence>
<accession>A0A0K1EQQ1</accession>
<dbReference type="OrthoDB" id="9812579at2"/>
<keyword evidence="7" id="KW-1185">Reference proteome</keyword>
<dbReference type="InterPro" id="IPR019734">
    <property type="entry name" value="TPR_rpt"/>
</dbReference>
<dbReference type="PROSITE" id="PS50011">
    <property type="entry name" value="PROTEIN_KINASE_DOM"/>
    <property type="match status" value="1"/>
</dbReference>
<protein>
    <recommendedName>
        <fullName evidence="5">Protein kinase domain-containing protein</fullName>
    </recommendedName>
</protein>
<dbReference type="GO" id="GO:0005524">
    <property type="term" value="F:ATP binding"/>
    <property type="evidence" value="ECO:0007669"/>
    <property type="project" value="UniProtKB-UniRule"/>
</dbReference>
<dbReference type="STRING" id="52.CMC5_072100"/>
<reference evidence="6 7" key="1">
    <citation type="submission" date="2015-07" db="EMBL/GenBank/DDBJ databases">
        <title>Genome analysis of myxobacterium Chondromyces crocatus Cm c5 reveals a high potential for natural compound synthesis and the genetic basis for the loss of fruiting body formation.</title>
        <authorList>
            <person name="Zaburannyi N."/>
            <person name="Bunk B."/>
            <person name="Maier J."/>
            <person name="Overmann J."/>
            <person name="Mueller R."/>
        </authorList>
    </citation>
    <scope>NUCLEOTIDE SEQUENCE [LARGE SCALE GENOMIC DNA]</scope>
    <source>
        <strain evidence="6 7">Cm c5</strain>
    </source>
</reference>
<evidence type="ECO:0000256" key="1">
    <source>
        <dbReference type="ARBA" id="ARBA00022741"/>
    </source>
</evidence>
<dbReference type="PRINTS" id="PR00364">
    <property type="entry name" value="DISEASERSIST"/>
</dbReference>
<dbReference type="InterPro" id="IPR017441">
    <property type="entry name" value="Protein_kinase_ATP_BS"/>
</dbReference>
<dbReference type="CDD" id="cd14014">
    <property type="entry name" value="STKc_PknB_like"/>
    <property type="match status" value="1"/>
</dbReference>
<evidence type="ECO:0000313" key="6">
    <source>
        <dbReference type="EMBL" id="AKT42982.1"/>
    </source>
</evidence>
<dbReference type="PROSITE" id="PS00107">
    <property type="entry name" value="PROTEIN_KINASE_ATP"/>
    <property type="match status" value="1"/>
</dbReference>
<dbReference type="Pfam" id="PF13424">
    <property type="entry name" value="TPR_12"/>
    <property type="match status" value="1"/>
</dbReference>
<dbReference type="SUPFAM" id="SSF52540">
    <property type="entry name" value="P-loop containing nucleoside triphosphate hydrolases"/>
    <property type="match status" value="1"/>
</dbReference>
<dbReference type="KEGG" id="ccro:CMC5_072100"/>
<keyword evidence="1 3" id="KW-0547">Nucleotide-binding</keyword>
<feature type="region of interest" description="Disordered" evidence="4">
    <location>
        <begin position="1"/>
        <end position="21"/>
    </location>
</feature>
<dbReference type="InterPro" id="IPR049945">
    <property type="entry name" value="AAA_22"/>
</dbReference>
<evidence type="ECO:0000256" key="4">
    <source>
        <dbReference type="SAM" id="MobiDB-lite"/>
    </source>
</evidence>
<dbReference type="InterPro" id="IPR011009">
    <property type="entry name" value="Kinase-like_dom_sf"/>
</dbReference>
<dbReference type="Pfam" id="PF25872">
    <property type="entry name" value="HTH_77"/>
    <property type="match status" value="1"/>
</dbReference>
<dbReference type="InterPro" id="IPR027417">
    <property type="entry name" value="P-loop_NTPase"/>
</dbReference>
<dbReference type="EMBL" id="CP012159">
    <property type="protein sequence ID" value="AKT42982.1"/>
    <property type="molecule type" value="Genomic_DNA"/>
</dbReference>
<dbReference type="Gene3D" id="3.40.50.300">
    <property type="entry name" value="P-loop containing nucleotide triphosphate hydrolases"/>
    <property type="match status" value="1"/>
</dbReference>
<dbReference type="Pfam" id="PF13401">
    <property type="entry name" value="AAA_22"/>
    <property type="match status" value="1"/>
</dbReference>
<dbReference type="PROSITE" id="PS00108">
    <property type="entry name" value="PROTEIN_KINASE_ST"/>
    <property type="match status" value="1"/>
</dbReference>
<dbReference type="GO" id="GO:0016887">
    <property type="term" value="F:ATP hydrolysis activity"/>
    <property type="evidence" value="ECO:0007669"/>
    <property type="project" value="InterPro"/>
</dbReference>
<feature type="domain" description="Protein kinase" evidence="5">
    <location>
        <begin position="63"/>
        <end position="331"/>
    </location>
</feature>
<name>A0A0K1EQQ1_CHOCO</name>
<dbReference type="InterPro" id="IPR058852">
    <property type="entry name" value="HTH_77"/>
</dbReference>
<feature type="binding site" evidence="3">
    <location>
        <position position="92"/>
    </location>
    <ligand>
        <name>ATP</name>
        <dbReference type="ChEBI" id="CHEBI:30616"/>
    </ligand>
</feature>
<dbReference type="PANTHER" id="PTHR47691">
    <property type="entry name" value="REGULATOR-RELATED"/>
    <property type="match status" value="1"/>
</dbReference>
<proteinExistence type="predicted"/>
<organism evidence="6 7">
    <name type="scientific">Chondromyces crocatus</name>
    <dbReference type="NCBI Taxonomy" id="52"/>
    <lineage>
        <taxon>Bacteria</taxon>
        <taxon>Pseudomonadati</taxon>
        <taxon>Myxococcota</taxon>
        <taxon>Polyangia</taxon>
        <taxon>Polyangiales</taxon>
        <taxon>Polyangiaceae</taxon>
        <taxon>Chondromyces</taxon>
    </lineage>
</organism>
<dbReference type="Proteomes" id="UP000067626">
    <property type="component" value="Chromosome"/>
</dbReference>
<dbReference type="SUPFAM" id="SSF48452">
    <property type="entry name" value="TPR-like"/>
    <property type="match status" value="2"/>
</dbReference>
<dbReference type="InterPro" id="IPR008271">
    <property type="entry name" value="Ser/Thr_kinase_AS"/>
</dbReference>
<dbReference type="SMART" id="SM00028">
    <property type="entry name" value="TPR"/>
    <property type="match status" value="6"/>
</dbReference>
<gene>
    <name evidence="6" type="ORF">CMC5_072100</name>
</gene>
<dbReference type="AlphaFoldDB" id="A0A0K1EQQ1"/>
<dbReference type="GO" id="GO:0004672">
    <property type="term" value="F:protein kinase activity"/>
    <property type="evidence" value="ECO:0007669"/>
    <property type="project" value="InterPro"/>
</dbReference>
<evidence type="ECO:0000313" key="7">
    <source>
        <dbReference type="Proteomes" id="UP000067626"/>
    </source>
</evidence>
<evidence type="ECO:0000256" key="3">
    <source>
        <dbReference type="PROSITE-ProRule" id="PRU10141"/>
    </source>
</evidence>
<dbReference type="SUPFAM" id="SSF56112">
    <property type="entry name" value="Protein kinase-like (PK-like)"/>
    <property type="match status" value="1"/>
</dbReference>
<dbReference type="Gene3D" id="1.25.40.10">
    <property type="entry name" value="Tetratricopeptide repeat domain"/>
    <property type="match status" value="1"/>
</dbReference>